<comment type="caution">
    <text evidence="1">The sequence shown here is derived from an EMBL/GenBank/DDBJ whole genome shotgun (WGS) entry which is preliminary data.</text>
</comment>
<organism evidence="1 2">
    <name type="scientific">Oopsacas minuta</name>
    <dbReference type="NCBI Taxonomy" id="111878"/>
    <lineage>
        <taxon>Eukaryota</taxon>
        <taxon>Metazoa</taxon>
        <taxon>Porifera</taxon>
        <taxon>Hexactinellida</taxon>
        <taxon>Hexasterophora</taxon>
        <taxon>Lyssacinosida</taxon>
        <taxon>Leucopsacidae</taxon>
        <taxon>Oopsacas</taxon>
    </lineage>
</organism>
<dbReference type="AlphaFoldDB" id="A0AAV7JCY9"/>
<name>A0AAV7JCY9_9METZ</name>
<gene>
    <name evidence="1" type="ORF">LOD99_12744</name>
</gene>
<dbReference type="EMBL" id="JAKMXF010000354">
    <property type="protein sequence ID" value="KAI6646623.1"/>
    <property type="molecule type" value="Genomic_DNA"/>
</dbReference>
<dbReference type="Proteomes" id="UP001165289">
    <property type="component" value="Unassembled WGS sequence"/>
</dbReference>
<keyword evidence="2" id="KW-1185">Reference proteome</keyword>
<proteinExistence type="predicted"/>
<sequence>MAESSPLSEFLSDKLITTSGYSLFGRIMSWSRDSYPSELSQARITTFLFGEDAIRQVQDRVLSDPFGVLIELGLMPDYVKWKIEVTQEDYWLVLFRVMPSYHSPIRAFPATWNGIGDIIAYKFPGALYDFNQHKDVLSSNSCQFFEKESGIDFMKCLKLKQEDNDISPYFSYARFMRCPVPRSSWQVRLFLYCELRVLEYFTGDGYTHTADKKRGYKEYIANSINLSLIPADQLFVIKLHITPEHLSFYCDS</sequence>
<evidence type="ECO:0000313" key="1">
    <source>
        <dbReference type="EMBL" id="KAI6646623.1"/>
    </source>
</evidence>
<reference evidence="1 2" key="1">
    <citation type="journal article" date="2023" name="BMC Biol.">
        <title>The compact genome of the sponge Oopsacas minuta (Hexactinellida) is lacking key metazoan core genes.</title>
        <authorList>
            <person name="Santini S."/>
            <person name="Schenkelaars Q."/>
            <person name="Jourda C."/>
            <person name="Duchesne M."/>
            <person name="Belahbib H."/>
            <person name="Rocher C."/>
            <person name="Selva M."/>
            <person name="Riesgo A."/>
            <person name="Vervoort M."/>
            <person name="Leys S.P."/>
            <person name="Kodjabachian L."/>
            <person name="Le Bivic A."/>
            <person name="Borchiellini C."/>
            <person name="Claverie J.M."/>
            <person name="Renard E."/>
        </authorList>
    </citation>
    <scope>NUCLEOTIDE SEQUENCE [LARGE SCALE GENOMIC DNA]</scope>
    <source>
        <strain evidence="1">SPO-2</strain>
    </source>
</reference>
<evidence type="ECO:0000313" key="2">
    <source>
        <dbReference type="Proteomes" id="UP001165289"/>
    </source>
</evidence>
<protein>
    <submittedName>
        <fullName evidence="1">Uncharacterized protein</fullName>
    </submittedName>
</protein>
<accession>A0AAV7JCY9</accession>